<name>A0A2I0J0F1_PUNGR</name>
<dbReference type="EMBL" id="PGOL01002213">
    <property type="protein sequence ID" value="PKI49727.1"/>
    <property type="molecule type" value="Genomic_DNA"/>
</dbReference>
<evidence type="ECO:0000313" key="3">
    <source>
        <dbReference type="Proteomes" id="UP000233551"/>
    </source>
</evidence>
<protein>
    <submittedName>
        <fullName evidence="2">Uncharacterized protein</fullName>
    </submittedName>
</protein>
<sequence>MGVRARGLQSSEVPKDAGGAEPAPLGNSRLLEFRKLEVENNQVGPLLVEASKDLGQIRQSFEGGLAWCPAMSGLQGVAWNLESKLV</sequence>
<evidence type="ECO:0000256" key="1">
    <source>
        <dbReference type="SAM" id="MobiDB-lite"/>
    </source>
</evidence>
<evidence type="ECO:0000313" key="2">
    <source>
        <dbReference type="EMBL" id="PKI49727.1"/>
    </source>
</evidence>
<organism evidence="2 3">
    <name type="scientific">Punica granatum</name>
    <name type="common">Pomegranate</name>
    <dbReference type="NCBI Taxonomy" id="22663"/>
    <lineage>
        <taxon>Eukaryota</taxon>
        <taxon>Viridiplantae</taxon>
        <taxon>Streptophyta</taxon>
        <taxon>Embryophyta</taxon>
        <taxon>Tracheophyta</taxon>
        <taxon>Spermatophyta</taxon>
        <taxon>Magnoliopsida</taxon>
        <taxon>eudicotyledons</taxon>
        <taxon>Gunneridae</taxon>
        <taxon>Pentapetalae</taxon>
        <taxon>rosids</taxon>
        <taxon>malvids</taxon>
        <taxon>Myrtales</taxon>
        <taxon>Lythraceae</taxon>
        <taxon>Punica</taxon>
    </lineage>
</organism>
<dbReference type="Proteomes" id="UP000233551">
    <property type="component" value="Unassembled WGS sequence"/>
</dbReference>
<gene>
    <name evidence="2" type="ORF">CRG98_029875</name>
</gene>
<proteinExistence type="predicted"/>
<reference evidence="2 3" key="1">
    <citation type="submission" date="2017-11" db="EMBL/GenBank/DDBJ databases">
        <title>De-novo sequencing of pomegranate (Punica granatum L.) genome.</title>
        <authorList>
            <person name="Akparov Z."/>
            <person name="Amiraslanov A."/>
            <person name="Hajiyeva S."/>
            <person name="Abbasov M."/>
            <person name="Kaur K."/>
            <person name="Hamwieh A."/>
            <person name="Solovyev V."/>
            <person name="Salamov A."/>
            <person name="Braich B."/>
            <person name="Kosarev P."/>
            <person name="Mahmoud A."/>
            <person name="Hajiyev E."/>
            <person name="Babayeva S."/>
            <person name="Izzatullayeva V."/>
            <person name="Mammadov A."/>
            <person name="Mammadov A."/>
            <person name="Sharifova S."/>
            <person name="Ojaghi J."/>
            <person name="Eynullazada K."/>
            <person name="Bayramov B."/>
            <person name="Abdulazimova A."/>
            <person name="Shahmuradov I."/>
        </authorList>
    </citation>
    <scope>NUCLEOTIDE SEQUENCE [LARGE SCALE GENOMIC DNA]</scope>
    <source>
        <strain evidence="3">cv. AG2017</strain>
        <tissue evidence="2">Leaf</tissue>
    </source>
</reference>
<comment type="caution">
    <text evidence="2">The sequence shown here is derived from an EMBL/GenBank/DDBJ whole genome shotgun (WGS) entry which is preliminary data.</text>
</comment>
<keyword evidence="3" id="KW-1185">Reference proteome</keyword>
<feature type="region of interest" description="Disordered" evidence="1">
    <location>
        <begin position="1"/>
        <end position="26"/>
    </location>
</feature>
<accession>A0A2I0J0F1</accession>
<dbReference type="AlphaFoldDB" id="A0A2I0J0F1"/>